<evidence type="ECO:0000256" key="8">
    <source>
        <dbReference type="SAM" id="MobiDB-lite"/>
    </source>
</evidence>
<evidence type="ECO:0000256" key="6">
    <source>
        <dbReference type="ARBA" id="ARBA00022989"/>
    </source>
</evidence>
<dbReference type="SUPFAM" id="SSF144083">
    <property type="entry name" value="Magnesium transport protein CorA, transmembrane region"/>
    <property type="match status" value="1"/>
</dbReference>
<organism evidence="10 11">
    <name type="scientific">Podospora australis</name>
    <dbReference type="NCBI Taxonomy" id="1536484"/>
    <lineage>
        <taxon>Eukaryota</taxon>
        <taxon>Fungi</taxon>
        <taxon>Dikarya</taxon>
        <taxon>Ascomycota</taxon>
        <taxon>Pezizomycotina</taxon>
        <taxon>Sordariomycetes</taxon>
        <taxon>Sordariomycetidae</taxon>
        <taxon>Sordariales</taxon>
        <taxon>Podosporaceae</taxon>
        <taxon>Podospora</taxon>
    </lineage>
</organism>
<evidence type="ECO:0000256" key="9">
    <source>
        <dbReference type="SAM" id="Phobius"/>
    </source>
</evidence>
<evidence type="ECO:0000256" key="3">
    <source>
        <dbReference type="ARBA" id="ARBA00022448"/>
    </source>
</evidence>
<evidence type="ECO:0000256" key="5">
    <source>
        <dbReference type="ARBA" id="ARBA00022692"/>
    </source>
</evidence>
<feature type="transmembrane region" description="Helical" evidence="9">
    <location>
        <begin position="587"/>
        <end position="605"/>
    </location>
</feature>
<reference evidence="10" key="1">
    <citation type="journal article" date="2023" name="Mol. Phylogenet. Evol.">
        <title>Genome-scale phylogeny and comparative genomics of the fungal order Sordariales.</title>
        <authorList>
            <person name="Hensen N."/>
            <person name="Bonometti L."/>
            <person name="Westerberg I."/>
            <person name="Brannstrom I.O."/>
            <person name="Guillou S."/>
            <person name="Cros-Aarteil S."/>
            <person name="Calhoun S."/>
            <person name="Haridas S."/>
            <person name="Kuo A."/>
            <person name="Mondo S."/>
            <person name="Pangilinan J."/>
            <person name="Riley R."/>
            <person name="LaButti K."/>
            <person name="Andreopoulos B."/>
            <person name="Lipzen A."/>
            <person name="Chen C."/>
            <person name="Yan M."/>
            <person name="Daum C."/>
            <person name="Ng V."/>
            <person name="Clum A."/>
            <person name="Steindorff A."/>
            <person name="Ohm R.A."/>
            <person name="Martin F."/>
            <person name="Silar P."/>
            <person name="Natvig D.O."/>
            <person name="Lalanne C."/>
            <person name="Gautier V."/>
            <person name="Ament-Velasquez S.L."/>
            <person name="Kruys A."/>
            <person name="Hutchinson M.I."/>
            <person name="Powell A.J."/>
            <person name="Barry K."/>
            <person name="Miller A.N."/>
            <person name="Grigoriev I.V."/>
            <person name="Debuchy R."/>
            <person name="Gladieux P."/>
            <person name="Hiltunen Thoren M."/>
            <person name="Johannesson H."/>
        </authorList>
    </citation>
    <scope>NUCLEOTIDE SEQUENCE</scope>
    <source>
        <strain evidence="10">PSN309</strain>
    </source>
</reference>
<accession>A0AAN6WJP2</accession>
<dbReference type="AlphaFoldDB" id="A0AAN6WJP2"/>
<feature type="region of interest" description="Disordered" evidence="8">
    <location>
        <begin position="250"/>
        <end position="318"/>
    </location>
</feature>
<feature type="compositionally biased region" description="Basic residues" evidence="8">
    <location>
        <begin position="266"/>
        <end position="289"/>
    </location>
</feature>
<gene>
    <name evidence="10" type="ORF">QBC35DRAFT_168590</name>
</gene>
<feature type="compositionally biased region" description="Low complexity" evidence="8">
    <location>
        <begin position="21"/>
        <end position="46"/>
    </location>
</feature>
<dbReference type="PANTHER" id="PTHR46494:SF1">
    <property type="entry name" value="CORA FAMILY METAL ION TRANSPORTER (EUROFUNG)"/>
    <property type="match status" value="1"/>
</dbReference>
<keyword evidence="6 9" id="KW-1133">Transmembrane helix</keyword>
<proteinExistence type="inferred from homology"/>
<comment type="caution">
    <text evidence="10">The sequence shown here is derived from an EMBL/GenBank/DDBJ whole genome shotgun (WGS) entry which is preliminary data.</text>
</comment>
<dbReference type="Pfam" id="PF01544">
    <property type="entry name" value="CorA"/>
    <property type="match status" value="1"/>
</dbReference>
<sequence length="638" mass="71390">MANESRPDISGAGNPESRDFAAIAAADPLPANTTTPTTTASSSDTAGHQDREATTIGNDPQGSHVRYALNVETGQNPATTTPTRAAIVRTNTEAPFSPVIRRRTRVGTFRTVDDFEDFEVRPGWHPGSEPGVDPSKPDGGHGSMPALNAPCEINIVDFNEDKFSIQKHNNESLSAFMNLPQPKWAKCRWISVNGLSWDVIQLLGRHKNLHKLAIEDIMNTRNRTKAEWYSTHAFLVLTLQKLVHLYDSSDEERSDSDSSDDAASRTSRRSVLSKRSAKASRRVMRKLKRTFGGGSRNTADPSIEDGKSTSQEDSFYLEPQPTGFSDAPDISQLRTLQRYHSSPNDPRTQFMERNSALASRNIAVSCEQVSIFITSDNTIISFFELSASDVEEPIIRRLQTNDTVVRESCDASMVCQAIIDAIIDLAIPVTTCYTDVINDIELDVLTRPNISHTKKLYICISEINKMLSFITPITTLIQALRDHKTDMSLDKAMAKVWDPTHDPLITSLTYTYLGDVLDHSVLIGETLNQLKSSADGMIDLIFNTISAHQNESMQQLTAATIIFLPLTFITGYFGQNFEPFSVLKEDIGYFWKIAVPVVIATILILQRELIFEYFKALLQRRYILRLKKNRPRRDKKRA</sequence>
<evidence type="ECO:0000256" key="7">
    <source>
        <dbReference type="ARBA" id="ARBA00023136"/>
    </source>
</evidence>
<dbReference type="GO" id="GO:0015095">
    <property type="term" value="F:magnesium ion transmembrane transporter activity"/>
    <property type="evidence" value="ECO:0007669"/>
    <property type="project" value="TreeGrafter"/>
</dbReference>
<keyword evidence="11" id="KW-1185">Reference proteome</keyword>
<keyword evidence="5 9" id="KW-0812">Transmembrane</keyword>
<dbReference type="InterPro" id="IPR002523">
    <property type="entry name" value="MgTranspt_CorA/ZnTranspt_ZntB"/>
</dbReference>
<dbReference type="Gene3D" id="3.30.460.20">
    <property type="entry name" value="CorA soluble domain-like"/>
    <property type="match status" value="1"/>
</dbReference>
<keyword evidence="7 9" id="KW-0472">Membrane</keyword>
<dbReference type="GO" id="GO:0050897">
    <property type="term" value="F:cobalt ion binding"/>
    <property type="evidence" value="ECO:0007669"/>
    <property type="project" value="TreeGrafter"/>
</dbReference>
<dbReference type="InterPro" id="IPR045861">
    <property type="entry name" value="CorA_cytoplasmic_dom"/>
</dbReference>
<name>A0AAN6WJP2_9PEZI</name>
<evidence type="ECO:0000256" key="1">
    <source>
        <dbReference type="ARBA" id="ARBA00004651"/>
    </source>
</evidence>
<comment type="similarity">
    <text evidence="2">Belongs to the CorA metal ion transporter (MIT) (TC 1.A.35) family.</text>
</comment>
<keyword evidence="3" id="KW-0813">Transport</keyword>
<dbReference type="GO" id="GO:0015087">
    <property type="term" value="F:cobalt ion transmembrane transporter activity"/>
    <property type="evidence" value="ECO:0007669"/>
    <property type="project" value="TreeGrafter"/>
</dbReference>
<evidence type="ECO:0000256" key="4">
    <source>
        <dbReference type="ARBA" id="ARBA00022475"/>
    </source>
</evidence>
<evidence type="ECO:0000256" key="2">
    <source>
        <dbReference type="ARBA" id="ARBA00009765"/>
    </source>
</evidence>
<feature type="region of interest" description="Disordered" evidence="8">
    <location>
        <begin position="120"/>
        <end position="146"/>
    </location>
</feature>
<protein>
    <submittedName>
        <fullName evidence="10">Magnesium transport protein cora</fullName>
    </submittedName>
</protein>
<dbReference type="GO" id="GO:0005886">
    <property type="term" value="C:plasma membrane"/>
    <property type="evidence" value="ECO:0007669"/>
    <property type="project" value="UniProtKB-SubCell"/>
</dbReference>
<reference evidence="10" key="2">
    <citation type="submission" date="2023-05" db="EMBL/GenBank/DDBJ databases">
        <authorList>
            <consortium name="Lawrence Berkeley National Laboratory"/>
            <person name="Steindorff A."/>
            <person name="Hensen N."/>
            <person name="Bonometti L."/>
            <person name="Westerberg I."/>
            <person name="Brannstrom I.O."/>
            <person name="Guillou S."/>
            <person name="Cros-Aarteil S."/>
            <person name="Calhoun S."/>
            <person name="Haridas S."/>
            <person name="Kuo A."/>
            <person name="Mondo S."/>
            <person name="Pangilinan J."/>
            <person name="Riley R."/>
            <person name="Labutti K."/>
            <person name="Andreopoulos B."/>
            <person name="Lipzen A."/>
            <person name="Chen C."/>
            <person name="Yanf M."/>
            <person name="Daum C."/>
            <person name="Ng V."/>
            <person name="Clum A."/>
            <person name="Ohm R."/>
            <person name="Martin F."/>
            <person name="Silar P."/>
            <person name="Natvig D."/>
            <person name="Lalanne C."/>
            <person name="Gautier V."/>
            <person name="Ament-Velasquez S.L."/>
            <person name="Kruys A."/>
            <person name="Hutchinson M.I."/>
            <person name="Powell A.J."/>
            <person name="Barry K."/>
            <person name="Miller A.N."/>
            <person name="Grigoriev I.V."/>
            <person name="Debuchy R."/>
            <person name="Gladieux P."/>
            <person name="Thoren M.H."/>
            <person name="Johannesson H."/>
        </authorList>
    </citation>
    <scope>NUCLEOTIDE SEQUENCE</scope>
    <source>
        <strain evidence="10">PSN309</strain>
    </source>
</reference>
<feature type="compositionally biased region" description="Acidic residues" evidence="8">
    <location>
        <begin position="250"/>
        <end position="260"/>
    </location>
</feature>
<feature type="region of interest" description="Disordered" evidence="8">
    <location>
        <begin position="1"/>
        <end position="62"/>
    </location>
</feature>
<dbReference type="EMBL" id="MU864649">
    <property type="protein sequence ID" value="KAK4182506.1"/>
    <property type="molecule type" value="Genomic_DNA"/>
</dbReference>
<evidence type="ECO:0000313" key="11">
    <source>
        <dbReference type="Proteomes" id="UP001302126"/>
    </source>
</evidence>
<dbReference type="PANTHER" id="PTHR46494">
    <property type="entry name" value="CORA FAMILY METAL ION TRANSPORTER (EUROFUNG)"/>
    <property type="match status" value="1"/>
</dbReference>
<dbReference type="Proteomes" id="UP001302126">
    <property type="component" value="Unassembled WGS sequence"/>
</dbReference>
<dbReference type="SUPFAM" id="SSF143865">
    <property type="entry name" value="CorA soluble domain-like"/>
    <property type="match status" value="1"/>
</dbReference>
<evidence type="ECO:0000313" key="10">
    <source>
        <dbReference type="EMBL" id="KAK4182506.1"/>
    </source>
</evidence>
<dbReference type="InterPro" id="IPR045863">
    <property type="entry name" value="CorA_TM1_TM2"/>
</dbReference>
<dbReference type="GO" id="GO:0000287">
    <property type="term" value="F:magnesium ion binding"/>
    <property type="evidence" value="ECO:0007669"/>
    <property type="project" value="TreeGrafter"/>
</dbReference>
<dbReference type="Gene3D" id="1.20.58.340">
    <property type="entry name" value="Magnesium transport protein CorA, transmembrane region"/>
    <property type="match status" value="2"/>
</dbReference>
<comment type="subcellular location">
    <subcellularLocation>
        <location evidence="1">Cell membrane</location>
        <topology evidence="1">Multi-pass membrane protein</topology>
    </subcellularLocation>
</comment>
<keyword evidence="4" id="KW-1003">Cell membrane</keyword>